<accession>A0A1K1RRZ6</accession>
<dbReference type="EMBL" id="FPJG01000006">
    <property type="protein sequence ID" value="SFW75059.1"/>
    <property type="molecule type" value="Genomic_DNA"/>
</dbReference>
<dbReference type="PROSITE" id="PS50921">
    <property type="entry name" value="ANTAR"/>
    <property type="match status" value="1"/>
</dbReference>
<sequence>MHERLLHETDVAQRVDEVTSALEQLTGTLEQDEELAVVLERLCRQVVRAVPDTGMASITLLRDDVPYTVTATGDGALRIDQAQYDAGEGPCLEASRTGHIQRVKVSEAAQRWPDFAAAAGEAAVASYLSAPLFIDRQYQGSLNLYGTGDEGFSTLDEALLELYTTAAEAALRSARRYRRAQVTVGQLQAALVSRAVIDQAKGILMALHRITADEAFGLLITQSQQRNVKLHDVAEQFVADVVNG</sequence>
<dbReference type="SUPFAM" id="SSF55781">
    <property type="entry name" value="GAF domain-like"/>
    <property type="match status" value="1"/>
</dbReference>
<keyword evidence="2" id="KW-0418">Kinase</keyword>
<evidence type="ECO:0000313" key="7">
    <source>
        <dbReference type="EMBL" id="SFW75059.1"/>
    </source>
</evidence>
<dbReference type="InterPro" id="IPR036388">
    <property type="entry name" value="WH-like_DNA-bd_sf"/>
</dbReference>
<protein>
    <submittedName>
        <fullName evidence="7">GAF domain-containing protein</fullName>
    </submittedName>
</protein>
<dbReference type="InterPro" id="IPR003018">
    <property type="entry name" value="GAF"/>
</dbReference>
<dbReference type="OrthoDB" id="4929862at2"/>
<reference evidence="8" key="1">
    <citation type="submission" date="2016-11" db="EMBL/GenBank/DDBJ databases">
        <authorList>
            <person name="Varghese N."/>
            <person name="Submissions S."/>
        </authorList>
    </citation>
    <scope>NUCLEOTIDE SEQUENCE [LARGE SCALE GENOMIC DNA]</scope>
    <source>
        <strain evidence="8">DSM 44671</strain>
    </source>
</reference>
<keyword evidence="1" id="KW-0808">Transferase</keyword>
<gene>
    <name evidence="7" type="ORF">SAMN04489730_3879</name>
</gene>
<dbReference type="Proteomes" id="UP000182740">
    <property type="component" value="Unassembled WGS sequence"/>
</dbReference>
<dbReference type="InterPro" id="IPR012074">
    <property type="entry name" value="GAF_ANTAR"/>
</dbReference>
<dbReference type="SMART" id="SM01012">
    <property type="entry name" value="ANTAR"/>
    <property type="match status" value="1"/>
</dbReference>
<keyword evidence="8" id="KW-1185">Reference proteome</keyword>
<feature type="coiled-coil region" evidence="5">
    <location>
        <begin position="15"/>
        <end position="42"/>
    </location>
</feature>
<dbReference type="InterPro" id="IPR011006">
    <property type="entry name" value="CheY-like_superfamily"/>
</dbReference>
<dbReference type="GO" id="GO:0003723">
    <property type="term" value="F:RNA binding"/>
    <property type="evidence" value="ECO:0007669"/>
    <property type="project" value="InterPro"/>
</dbReference>
<dbReference type="GO" id="GO:0016301">
    <property type="term" value="F:kinase activity"/>
    <property type="evidence" value="ECO:0007669"/>
    <property type="project" value="UniProtKB-KW"/>
</dbReference>
<keyword evidence="5" id="KW-0175">Coiled coil</keyword>
<name>A0A1K1RRZ6_9PSEU</name>
<evidence type="ECO:0000256" key="4">
    <source>
        <dbReference type="ARBA" id="ARBA00023163"/>
    </source>
</evidence>
<evidence type="ECO:0000313" key="8">
    <source>
        <dbReference type="Proteomes" id="UP000182740"/>
    </source>
</evidence>
<evidence type="ECO:0000256" key="2">
    <source>
        <dbReference type="ARBA" id="ARBA00022777"/>
    </source>
</evidence>
<dbReference type="SUPFAM" id="SSF52172">
    <property type="entry name" value="CheY-like"/>
    <property type="match status" value="1"/>
</dbReference>
<dbReference type="Gene3D" id="1.10.10.10">
    <property type="entry name" value="Winged helix-like DNA-binding domain superfamily/Winged helix DNA-binding domain"/>
    <property type="match status" value="1"/>
</dbReference>
<dbReference type="InterPro" id="IPR029016">
    <property type="entry name" value="GAF-like_dom_sf"/>
</dbReference>
<organism evidence="7 8">
    <name type="scientific">Amycolatopsis australiensis</name>
    <dbReference type="NCBI Taxonomy" id="546364"/>
    <lineage>
        <taxon>Bacteria</taxon>
        <taxon>Bacillati</taxon>
        <taxon>Actinomycetota</taxon>
        <taxon>Actinomycetes</taxon>
        <taxon>Pseudonocardiales</taxon>
        <taxon>Pseudonocardiaceae</taxon>
        <taxon>Amycolatopsis</taxon>
    </lineage>
</organism>
<evidence type="ECO:0000256" key="3">
    <source>
        <dbReference type="ARBA" id="ARBA00023015"/>
    </source>
</evidence>
<dbReference type="STRING" id="546364.SAMN04489730_3879"/>
<dbReference type="RefSeq" id="WP_072477614.1">
    <property type="nucleotide sequence ID" value="NZ_FPJG01000006.1"/>
</dbReference>
<dbReference type="Pfam" id="PF13185">
    <property type="entry name" value="GAF_2"/>
    <property type="match status" value="1"/>
</dbReference>
<evidence type="ECO:0000256" key="5">
    <source>
        <dbReference type="SAM" id="Coils"/>
    </source>
</evidence>
<dbReference type="Pfam" id="PF03861">
    <property type="entry name" value="ANTAR"/>
    <property type="match status" value="1"/>
</dbReference>
<dbReference type="PIRSF" id="PIRSF036625">
    <property type="entry name" value="GAF_ANTAR"/>
    <property type="match status" value="1"/>
</dbReference>
<keyword evidence="3" id="KW-0805">Transcription regulation</keyword>
<feature type="domain" description="ANTAR" evidence="6">
    <location>
        <begin position="177"/>
        <end position="238"/>
    </location>
</feature>
<dbReference type="SMART" id="SM00065">
    <property type="entry name" value="GAF"/>
    <property type="match status" value="1"/>
</dbReference>
<evidence type="ECO:0000256" key="1">
    <source>
        <dbReference type="ARBA" id="ARBA00022679"/>
    </source>
</evidence>
<dbReference type="AlphaFoldDB" id="A0A1K1RRZ6"/>
<evidence type="ECO:0000259" key="6">
    <source>
        <dbReference type="PROSITE" id="PS50921"/>
    </source>
</evidence>
<dbReference type="Gene3D" id="3.30.450.40">
    <property type="match status" value="1"/>
</dbReference>
<dbReference type="InterPro" id="IPR005561">
    <property type="entry name" value="ANTAR"/>
</dbReference>
<keyword evidence="4" id="KW-0804">Transcription</keyword>
<proteinExistence type="predicted"/>